<keyword evidence="4" id="KW-1185">Reference proteome</keyword>
<dbReference type="Gene3D" id="3.40.50.2000">
    <property type="entry name" value="Glycogen Phosphorylase B"/>
    <property type="match status" value="1"/>
</dbReference>
<evidence type="ECO:0000256" key="2">
    <source>
        <dbReference type="RuleBase" id="RU000587"/>
    </source>
</evidence>
<evidence type="ECO:0000313" key="4">
    <source>
        <dbReference type="Proteomes" id="UP001202328"/>
    </source>
</evidence>
<organism evidence="3 4">
    <name type="scientific">Papaver atlanticum</name>
    <dbReference type="NCBI Taxonomy" id="357466"/>
    <lineage>
        <taxon>Eukaryota</taxon>
        <taxon>Viridiplantae</taxon>
        <taxon>Streptophyta</taxon>
        <taxon>Embryophyta</taxon>
        <taxon>Tracheophyta</taxon>
        <taxon>Spermatophyta</taxon>
        <taxon>Magnoliopsida</taxon>
        <taxon>Ranunculales</taxon>
        <taxon>Papaveraceae</taxon>
        <taxon>Papaveroideae</taxon>
        <taxon>Papaver</taxon>
    </lineage>
</organism>
<reference evidence="3" key="1">
    <citation type="submission" date="2022-04" db="EMBL/GenBank/DDBJ databases">
        <title>A functionally conserved STORR gene fusion in Papaver species that diverged 16.8 million years ago.</title>
        <authorList>
            <person name="Catania T."/>
        </authorList>
    </citation>
    <scope>NUCLEOTIDE SEQUENCE</scope>
    <source>
        <strain evidence="3">S-188037</strain>
    </source>
</reference>
<dbReference type="EMBL" id="JAJJMB010015535">
    <property type="protein sequence ID" value="KAI3853565.1"/>
    <property type="molecule type" value="Genomic_DNA"/>
</dbReference>
<keyword evidence="2" id="KW-0663">Pyridoxal phosphate</keyword>
<gene>
    <name evidence="3" type="ORF">MKW98_025082</name>
</gene>
<protein>
    <recommendedName>
        <fullName evidence="2">Alpha-1,4 glucan phosphorylase</fullName>
        <ecNumber evidence="2">2.4.1.1</ecNumber>
    </recommendedName>
</protein>
<dbReference type="GO" id="GO:0005737">
    <property type="term" value="C:cytoplasm"/>
    <property type="evidence" value="ECO:0007669"/>
    <property type="project" value="TreeGrafter"/>
</dbReference>
<dbReference type="SUPFAM" id="SSF53756">
    <property type="entry name" value="UDP-Glycosyltransferase/glycogen phosphorylase"/>
    <property type="match status" value="1"/>
</dbReference>
<name>A0AAD4S1D9_9MAGN</name>
<dbReference type="PANTHER" id="PTHR11468:SF4">
    <property type="entry name" value="ALPHA-GLUCAN PHOSPHORYLASE 2, CYTOSOLIC"/>
    <property type="match status" value="1"/>
</dbReference>
<dbReference type="Pfam" id="PF00343">
    <property type="entry name" value="Phosphorylase"/>
    <property type="match status" value="1"/>
</dbReference>
<proteinExistence type="inferred from homology"/>
<comment type="catalytic activity">
    <reaction evidence="2">
        <text>[(1-&gt;4)-alpha-D-glucosyl](n) + phosphate = [(1-&gt;4)-alpha-D-glucosyl](n-1) + alpha-D-glucose 1-phosphate</text>
        <dbReference type="Rhea" id="RHEA:41732"/>
        <dbReference type="Rhea" id="RHEA-COMP:9584"/>
        <dbReference type="Rhea" id="RHEA-COMP:9586"/>
        <dbReference type="ChEBI" id="CHEBI:15444"/>
        <dbReference type="ChEBI" id="CHEBI:43474"/>
        <dbReference type="ChEBI" id="CHEBI:58601"/>
        <dbReference type="EC" id="2.4.1.1"/>
    </reaction>
</comment>
<dbReference type="EC" id="2.4.1.1" evidence="2"/>
<comment type="cofactor">
    <cofactor evidence="2">
        <name>pyridoxal 5'-phosphate</name>
        <dbReference type="ChEBI" id="CHEBI:597326"/>
    </cofactor>
</comment>
<dbReference type="AlphaFoldDB" id="A0AAD4S1D9"/>
<dbReference type="GO" id="GO:0030170">
    <property type="term" value="F:pyridoxal phosphate binding"/>
    <property type="evidence" value="ECO:0007669"/>
    <property type="project" value="TreeGrafter"/>
</dbReference>
<comment type="function">
    <text evidence="2">Allosteric enzyme that catalyzes the rate-limiting step in glycogen catabolism, the phosphorolytic cleavage of glycogen to produce glucose-1-phosphate, and plays a central role in maintaining cellular and organismal glucose homeostasis.</text>
</comment>
<keyword evidence="2" id="KW-0328">Glycosyltransferase</keyword>
<dbReference type="Proteomes" id="UP001202328">
    <property type="component" value="Unassembled WGS sequence"/>
</dbReference>
<evidence type="ECO:0000313" key="3">
    <source>
        <dbReference type="EMBL" id="KAI3853565.1"/>
    </source>
</evidence>
<dbReference type="PANTHER" id="PTHR11468">
    <property type="entry name" value="GLYCOGEN PHOSPHORYLASE"/>
    <property type="match status" value="1"/>
</dbReference>
<dbReference type="InterPro" id="IPR000811">
    <property type="entry name" value="Glyco_trans_35"/>
</dbReference>
<accession>A0AAD4S1D9</accession>
<dbReference type="GO" id="GO:0008184">
    <property type="term" value="F:glycogen phosphorylase activity"/>
    <property type="evidence" value="ECO:0007669"/>
    <property type="project" value="InterPro"/>
</dbReference>
<evidence type="ECO:0000256" key="1">
    <source>
        <dbReference type="ARBA" id="ARBA00006047"/>
    </source>
</evidence>
<comment type="caution">
    <text evidence="3">The sequence shown here is derived from an EMBL/GenBank/DDBJ whole genome shotgun (WGS) entry which is preliminary data.</text>
</comment>
<keyword evidence="2" id="KW-0808">Transferase</keyword>
<sequence>MVNFYGVVGTPLLALGTDLFDCCCHFNLNAYYYHTVSPLTDAAVELMRLLMDIEGLGCDKAWDIKTKIIAYTNHTVLPELLEKWSQVASILQPGAQQHNHQMVEN</sequence>
<comment type="similarity">
    <text evidence="1 2">Belongs to the glycogen phosphorylase family.</text>
</comment>
<keyword evidence="2" id="KW-0119">Carbohydrate metabolism</keyword>
<dbReference type="GO" id="GO:0005980">
    <property type="term" value="P:glycogen catabolic process"/>
    <property type="evidence" value="ECO:0007669"/>
    <property type="project" value="TreeGrafter"/>
</dbReference>